<keyword evidence="1 4" id="KW-0378">Hydrolase</keyword>
<evidence type="ECO:0000259" key="3">
    <source>
        <dbReference type="SMART" id="SM00939"/>
    </source>
</evidence>
<sequence length="754" mass="84401">MKAYMLIVVLLIWSATASAQQFELPRRDGGAAPEVAIIGLFDKVIASRESGEVGFPDGSFAHLQIAAGRHADAVGTIHAVMRKLVDAGNARRADRWTPYLVYAQARTIESGSGVPFDVAYGQAFRERFGNTDDLAANRAQHWFTADLDRARSDLDGGLKEHVDSRSVSLPDALELARQYAFVEVYEAAMRLGPELIAEDERARYLVEENHVFTTAQGATLSAVVVRARKQPKRKPVALLFTIYTDLGQHLKQAMQAAARGYVGVVVDARGKRLSMDRIVPYEHEADDANAAVDWASRQPWSNGEVGMYGGSYSGFAAWAAAKRGHPALKTIVPYVAAIPGQGLPMENNVFLSANYGWAFFVANNRLLDNDTYSQRERWNTLDEKWFKSGRPYREIDQVDGTPNPLLQRWLLHPAYDAYWQAMVPYKEDFSRIDIPVLSITGYYDDGQISALHYFKEHYRYKPDAEHYLLIGPYDHFGAQAPFKPPVLNGYRIDPVAQFDTVDVTFQWLDYVMRGGARPELLKDRVNYEVMGANEWRHAPSLAAAGGGSVDFYLSDALTGGNRMLSKKKPVGIAVLTQQIDFADRTTFSHSYYPAPIFRDSLSVESGFSFISAPFEHPVTITGTFSGELKARINKRDFDFTVVLYEMMADGRVMQLSYYLGRASFARDIATRELLDPGEWTSIPFERTRMVSRRLEKGSRLLVVLDVVKDPMHQVNYGTGGGVSDESIADAAIPLDIEWRTDSYLRIPLSMEKPD</sequence>
<dbReference type="Gene3D" id="1.10.3020.10">
    <property type="entry name" value="alpha-amino acid ester hydrolase ( Helical cap domain)"/>
    <property type="match status" value="1"/>
</dbReference>
<feature type="domain" description="Xaa-Pro dipeptidyl-peptidase C-terminal" evidence="3">
    <location>
        <begin position="505"/>
        <end position="737"/>
    </location>
</feature>
<proteinExistence type="predicted"/>
<feature type="chain" id="PRO_5046752397" evidence="2">
    <location>
        <begin position="20"/>
        <end position="754"/>
    </location>
</feature>
<dbReference type="InterPro" id="IPR005674">
    <property type="entry name" value="CocE/Ser_esterase"/>
</dbReference>
<evidence type="ECO:0000256" key="1">
    <source>
        <dbReference type="ARBA" id="ARBA00022801"/>
    </source>
</evidence>
<keyword evidence="5" id="KW-1185">Reference proteome</keyword>
<protein>
    <submittedName>
        <fullName evidence="4">CocE/NonD family hydrolase</fullName>
    </submittedName>
</protein>
<dbReference type="Gene3D" id="3.40.50.1820">
    <property type="entry name" value="alpha/beta hydrolase"/>
    <property type="match status" value="1"/>
</dbReference>
<organism evidence="4 5">
    <name type="scientific">Luteimonas soli</name>
    <dbReference type="NCBI Taxonomy" id="1648966"/>
    <lineage>
        <taxon>Bacteria</taxon>
        <taxon>Pseudomonadati</taxon>
        <taxon>Pseudomonadota</taxon>
        <taxon>Gammaproteobacteria</taxon>
        <taxon>Lysobacterales</taxon>
        <taxon>Lysobacteraceae</taxon>
        <taxon>Luteimonas</taxon>
    </lineage>
</organism>
<dbReference type="SMART" id="SM00939">
    <property type="entry name" value="PepX_C"/>
    <property type="match status" value="1"/>
</dbReference>
<dbReference type="NCBIfam" id="TIGR00976">
    <property type="entry name" value="CocE_NonD"/>
    <property type="match status" value="1"/>
</dbReference>
<accession>A0ABV7XMN7</accession>
<name>A0ABV7XMN7_9GAMM</name>
<dbReference type="EMBL" id="JBHRYA010000012">
    <property type="protein sequence ID" value="MFC3717415.1"/>
    <property type="molecule type" value="Genomic_DNA"/>
</dbReference>
<gene>
    <name evidence="4" type="ORF">ACFONC_14785</name>
</gene>
<dbReference type="Proteomes" id="UP001595705">
    <property type="component" value="Unassembled WGS sequence"/>
</dbReference>
<dbReference type="InterPro" id="IPR008979">
    <property type="entry name" value="Galactose-bd-like_sf"/>
</dbReference>
<dbReference type="Pfam" id="PF02129">
    <property type="entry name" value="Peptidase_S15"/>
    <property type="match status" value="1"/>
</dbReference>
<dbReference type="InterPro" id="IPR029058">
    <property type="entry name" value="AB_hydrolase_fold"/>
</dbReference>
<dbReference type="SUPFAM" id="SSF49785">
    <property type="entry name" value="Galactose-binding domain-like"/>
    <property type="match status" value="1"/>
</dbReference>
<dbReference type="InterPro" id="IPR000383">
    <property type="entry name" value="Xaa-Pro-like_dom"/>
</dbReference>
<evidence type="ECO:0000256" key="2">
    <source>
        <dbReference type="SAM" id="SignalP"/>
    </source>
</evidence>
<evidence type="ECO:0000313" key="5">
    <source>
        <dbReference type="Proteomes" id="UP001595705"/>
    </source>
</evidence>
<comment type="caution">
    <text evidence="4">The sequence shown here is derived from an EMBL/GenBank/DDBJ whole genome shotgun (WGS) entry which is preliminary data.</text>
</comment>
<dbReference type="GO" id="GO:0016787">
    <property type="term" value="F:hydrolase activity"/>
    <property type="evidence" value="ECO:0007669"/>
    <property type="project" value="UniProtKB-KW"/>
</dbReference>
<dbReference type="Gene3D" id="2.60.120.260">
    <property type="entry name" value="Galactose-binding domain-like"/>
    <property type="match status" value="1"/>
</dbReference>
<dbReference type="Pfam" id="PF08530">
    <property type="entry name" value="PepX_C"/>
    <property type="match status" value="1"/>
</dbReference>
<evidence type="ECO:0000313" key="4">
    <source>
        <dbReference type="EMBL" id="MFC3717415.1"/>
    </source>
</evidence>
<dbReference type="InterPro" id="IPR013736">
    <property type="entry name" value="Xaa-Pro_dipept_C"/>
</dbReference>
<dbReference type="RefSeq" id="WP_386745357.1">
    <property type="nucleotide sequence ID" value="NZ_JBHRYA010000012.1"/>
</dbReference>
<reference evidence="5" key="1">
    <citation type="journal article" date="2019" name="Int. J. Syst. Evol. Microbiol.">
        <title>The Global Catalogue of Microorganisms (GCM) 10K type strain sequencing project: providing services to taxonomists for standard genome sequencing and annotation.</title>
        <authorList>
            <consortium name="The Broad Institute Genomics Platform"/>
            <consortium name="The Broad Institute Genome Sequencing Center for Infectious Disease"/>
            <person name="Wu L."/>
            <person name="Ma J."/>
        </authorList>
    </citation>
    <scope>NUCLEOTIDE SEQUENCE [LARGE SCALE GENOMIC DNA]</scope>
    <source>
        <strain evidence="5">KCTC 42441</strain>
    </source>
</reference>
<dbReference type="SUPFAM" id="SSF53474">
    <property type="entry name" value="alpha/beta-Hydrolases"/>
    <property type="match status" value="1"/>
</dbReference>
<feature type="signal peptide" evidence="2">
    <location>
        <begin position="1"/>
        <end position="19"/>
    </location>
</feature>
<keyword evidence="2" id="KW-0732">Signal</keyword>